<dbReference type="AlphaFoldDB" id="A0A2P8IBA6"/>
<evidence type="ECO:0000313" key="3">
    <source>
        <dbReference type="Proteomes" id="UP000241118"/>
    </source>
</evidence>
<gene>
    <name evidence="2" type="ORF">B0I31_10432</name>
</gene>
<evidence type="ECO:0000256" key="1">
    <source>
        <dbReference type="SAM" id="SignalP"/>
    </source>
</evidence>
<keyword evidence="1" id="KW-0732">Signal</keyword>
<name>A0A2P8IBA6_SACCR</name>
<keyword evidence="3" id="KW-1185">Reference proteome</keyword>
<evidence type="ECO:0008006" key="4">
    <source>
        <dbReference type="Google" id="ProtNLM"/>
    </source>
</evidence>
<organism evidence="2 3">
    <name type="scientific">Saccharothrix carnea</name>
    <dbReference type="NCBI Taxonomy" id="1280637"/>
    <lineage>
        <taxon>Bacteria</taxon>
        <taxon>Bacillati</taxon>
        <taxon>Actinomycetota</taxon>
        <taxon>Actinomycetes</taxon>
        <taxon>Pseudonocardiales</taxon>
        <taxon>Pseudonocardiaceae</taxon>
        <taxon>Saccharothrix</taxon>
    </lineage>
</organism>
<dbReference type="Proteomes" id="UP000241118">
    <property type="component" value="Unassembled WGS sequence"/>
</dbReference>
<reference evidence="2 3" key="1">
    <citation type="submission" date="2018-03" db="EMBL/GenBank/DDBJ databases">
        <title>Genomic Encyclopedia of Type Strains, Phase III (KMG-III): the genomes of soil and plant-associated and newly described type strains.</title>
        <authorList>
            <person name="Whitman W."/>
        </authorList>
    </citation>
    <scope>NUCLEOTIDE SEQUENCE [LARGE SCALE GENOMIC DNA]</scope>
    <source>
        <strain evidence="2 3">CGMCC 4.7097</strain>
    </source>
</reference>
<feature type="signal peptide" evidence="1">
    <location>
        <begin position="1"/>
        <end position="32"/>
    </location>
</feature>
<proteinExistence type="predicted"/>
<dbReference type="RefSeq" id="WP_146173826.1">
    <property type="nucleotide sequence ID" value="NZ_PYAX01000004.1"/>
</dbReference>
<dbReference type="OrthoDB" id="3378562at2"/>
<feature type="chain" id="PRO_5015186563" description="Secreted protein" evidence="1">
    <location>
        <begin position="33"/>
        <end position="188"/>
    </location>
</feature>
<sequence length="188" mass="19529">MRVRHRRLAAALATALTTVAIATLTMAPTAAAAPTTLAEAANTRVGLPDAGRVGNGNDPIVFSKPNGLGTMDVITCTGATDYPHNSSGTPSAVTGKSRSSCTAPVTQIRAQAELWRYLEGYGYVQTGIGSLAVGFNTPGPMPSTAYDICQGRLAYWVAVGRHTFFAPPGYSPPSISFRTETPPVGVNC</sequence>
<dbReference type="EMBL" id="PYAX01000004">
    <property type="protein sequence ID" value="PSL55741.1"/>
    <property type="molecule type" value="Genomic_DNA"/>
</dbReference>
<accession>A0A2P8IBA6</accession>
<protein>
    <recommendedName>
        <fullName evidence="4">Secreted protein</fullName>
    </recommendedName>
</protein>
<evidence type="ECO:0000313" key="2">
    <source>
        <dbReference type="EMBL" id="PSL55741.1"/>
    </source>
</evidence>
<comment type="caution">
    <text evidence="2">The sequence shown here is derived from an EMBL/GenBank/DDBJ whole genome shotgun (WGS) entry which is preliminary data.</text>
</comment>